<dbReference type="AlphaFoldDB" id="A0A0B0ICE4"/>
<reference evidence="5 6" key="1">
    <citation type="submission" date="2014-09" db="EMBL/GenBank/DDBJ databases">
        <title>Genome sequencing and annotation of Bacillus Okhensis strain Kh10-101T.</title>
        <authorList>
            <person name="Prakash J.S."/>
        </authorList>
    </citation>
    <scope>NUCLEOTIDE SEQUENCE [LARGE SCALE GENOMIC DNA]</scope>
    <source>
        <strain evidence="6">Kh10-101T</strain>
    </source>
</reference>
<dbReference type="STRING" id="333138.LQ50_18100"/>
<dbReference type="GO" id="GO:0032259">
    <property type="term" value="P:methylation"/>
    <property type="evidence" value="ECO:0007669"/>
    <property type="project" value="UniProtKB-KW"/>
</dbReference>
<proteinExistence type="inferred from homology"/>
<dbReference type="EMBL" id="JRJU01000026">
    <property type="protein sequence ID" value="KHF38950.1"/>
    <property type="molecule type" value="Genomic_DNA"/>
</dbReference>
<dbReference type="OrthoDB" id="43862at2"/>
<dbReference type="PANTHER" id="PTHR44942">
    <property type="entry name" value="METHYLTRANSF_11 DOMAIN-CONTAINING PROTEIN"/>
    <property type="match status" value="1"/>
</dbReference>
<comment type="similarity">
    <text evidence="1">Belongs to the methyltransferase superfamily.</text>
</comment>
<dbReference type="GO" id="GO:0008757">
    <property type="term" value="F:S-adenosylmethionine-dependent methyltransferase activity"/>
    <property type="evidence" value="ECO:0007669"/>
    <property type="project" value="InterPro"/>
</dbReference>
<dbReference type="Proteomes" id="UP000030832">
    <property type="component" value="Unassembled WGS sequence"/>
</dbReference>
<keyword evidence="6" id="KW-1185">Reference proteome</keyword>
<name>A0A0B0ICE4_9BACI</name>
<evidence type="ECO:0000256" key="3">
    <source>
        <dbReference type="ARBA" id="ARBA00022679"/>
    </source>
</evidence>
<dbReference type="SUPFAM" id="SSF53335">
    <property type="entry name" value="S-adenosyl-L-methionine-dependent methyltransferases"/>
    <property type="match status" value="1"/>
</dbReference>
<dbReference type="Gene3D" id="3.40.50.150">
    <property type="entry name" value="Vaccinia Virus protein VP39"/>
    <property type="match status" value="1"/>
</dbReference>
<dbReference type="InterPro" id="IPR029063">
    <property type="entry name" value="SAM-dependent_MTases_sf"/>
</dbReference>
<sequence>MNVENTKANVQAQFGKNAQNYVTSKTHAKGEDLQKLLAISSFKGGEHCLDIATGGGHVANAVAPLVTEVTALDLTTEILKVAREFIESNGHTNVKFVQGDAEKLPFDDECFDVVTCRIAAHHFPNVLAFIKEAFRVIKLEGTLLFIDNVAPENNDFDSFYNKIEKDRDRSHHRAWKKSEWIKMLEQTGFEIDESYRFKKLFLFSTWCEMMKLEEEQQVNLSDYIVGAPKEVQDKFRINIKDDKVESFMGESILIKAIKPLI</sequence>
<keyword evidence="3 5" id="KW-0808">Transferase</keyword>
<protein>
    <submittedName>
        <fullName evidence="5">SAM-dependent methyltransferase</fullName>
    </submittedName>
</protein>
<evidence type="ECO:0000259" key="4">
    <source>
        <dbReference type="Pfam" id="PF08241"/>
    </source>
</evidence>
<dbReference type="Pfam" id="PF08241">
    <property type="entry name" value="Methyltransf_11"/>
    <property type="match status" value="1"/>
</dbReference>
<dbReference type="RefSeq" id="WP_034631574.1">
    <property type="nucleotide sequence ID" value="NZ_JRJU01000026.1"/>
</dbReference>
<comment type="caution">
    <text evidence="5">The sequence shown here is derived from an EMBL/GenBank/DDBJ whole genome shotgun (WGS) entry which is preliminary data.</text>
</comment>
<accession>A0A0B0ICE4</accession>
<evidence type="ECO:0000313" key="5">
    <source>
        <dbReference type="EMBL" id="KHF38950.1"/>
    </source>
</evidence>
<evidence type="ECO:0000256" key="1">
    <source>
        <dbReference type="ARBA" id="ARBA00008361"/>
    </source>
</evidence>
<evidence type="ECO:0000313" key="6">
    <source>
        <dbReference type="Proteomes" id="UP000030832"/>
    </source>
</evidence>
<dbReference type="eggNOG" id="COG2226">
    <property type="taxonomic scope" value="Bacteria"/>
</dbReference>
<feature type="domain" description="Methyltransferase type 11" evidence="4">
    <location>
        <begin position="49"/>
        <end position="145"/>
    </location>
</feature>
<dbReference type="CDD" id="cd02440">
    <property type="entry name" value="AdoMet_MTases"/>
    <property type="match status" value="1"/>
</dbReference>
<dbReference type="InterPro" id="IPR051052">
    <property type="entry name" value="Diverse_substrate_MTase"/>
</dbReference>
<organism evidence="5 6">
    <name type="scientific">Halalkalibacter okhensis</name>
    <dbReference type="NCBI Taxonomy" id="333138"/>
    <lineage>
        <taxon>Bacteria</taxon>
        <taxon>Bacillati</taxon>
        <taxon>Bacillota</taxon>
        <taxon>Bacilli</taxon>
        <taxon>Bacillales</taxon>
        <taxon>Bacillaceae</taxon>
        <taxon>Halalkalibacter</taxon>
    </lineage>
</organism>
<gene>
    <name evidence="5" type="ORF">LQ50_18100</name>
</gene>
<keyword evidence="2 5" id="KW-0489">Methyltransferase</keyword>
<dbReference type="PANTHER" id="PTHR44942:SF4">
    <property type="entry name" value="METHYLTRANSFERASE TYPE 11 DOMAIN-CONTAINING PROTEIN"/>
    <property type="match status" value="1"/>
</dbReference>
<evidence type="ECO:0000256" key="2">
    <source>
        <dbReference type="ARBA" id="ARBA00022603"/>
    </source>
</evidence>
<dbReference type="InterPro" id="IPR013216">
    <property type="entry name" value="Methyltransf_11"/>
</dbReference>